<comment type="caution">
    <text evidence="1">The sequence shown here is derived from an EMBL/GenBank/DDBJ whole genome shotgun (WGS) entry which is preliminary data.</text>
</comment>
<dbReference type="Pfam" id="PF13645">
    <property type="entry name" value="YkuD_2"/>
    <property type="match status" value="1"/>
</dbReference>
<proteinExistence type="predicted"/>
<dbReference type="EMBL" id="JBHMEW010000060">
    <property type="protein sequence ID" value="MFB9212401.1"/>
    <property type="molecule type" value="Genomic_DNA"/>
</dbReference>
<dbReference type="PANTHER" id="PTHR38477">
    <property type="entry name" value="HYPOTHETICAL EXPORTED PROTEIN"/>
    <property type="match status" value="1"/>
</dbReference>
<dbReference type="RefSeq" id="WP_290248234.1">
    <property type="nucleotide sequence ID" value="NZ_JAUFQT010000001.1"/>
</dbReference>
<name>A0ABV5J6G3_9BACT</name>
<evidence type="ECO:0000313" key="2">
    <source>
        <dbReference type="Proteomes" id="UP001589654"/>
    </source>
</evidence>
<keyword evidence="2" id="KW-1185">Reference proteome</keyword>
<gene>
    <name evidence="1" type="ORF">ACFFUR_11345</name>
</gene>
<reference evidence="1 2" key="1">
    <citation type="submission" date="2024-09" db="EMBL/GenBank/DDBJ databases">
        <authorList>
            <person name="Sun Q."/>
            <person name="Mori K."/>
        </authorList>
    </citation>
    <scope>NUCLEOTIDE SEQUENCE [LARGE SCALE GENOMIC DNA]</scope>
    <source>
        <strain evidence="1 2">CECT 7682</strain>
    </source>
</reference>
<dbReference type="InterPro" id="IPR032676">
    <property type="entry name" value="YkuD_2"/>
</dbReference>
<evidence type="ECO:0000313" key="1">
    <source>
        <dbReference type="EMBL" id="MFB9212401.1"/>
    </source>
</evidence>
<dbReference type="Proteomes" id="UP001589654">
    <property type="component" value="Unassembled WGS sequence"/>
</dbReference>
<dbReference type="PANTHER" id="PTHR38477:SF1">
    <property type="entry name" value="MUREIN L,D-TRANSPEPTIDASE CATALYTIC DOMAIN FAMILY PROTEIN"/>
    <property type="match status" value="1"/>
</dbReference>
<protein>
    <submittedName>
        <fullName evidence="1">Murein L,D-transpeptidase catalytic domain family protein</fullName>
    </submittedName>
</protein>
<accession>A0ABV5J6G3</accession>
<organism evidence="1 2">
    <name type="scientific">Echinicola jeungdonensis</name>
    <dbReference type="NCBI Taxonomy" id="709343"/>
    <lineage>
        <taxon>Bacteria</taxon>
        <taxon>Pseudomonadati</taxon>
        <taxon>Bacteroidota</taxon>
        <taxon>Cytophagia</taxon>
        <taxon>Cytophagales</taxon>
        <taxon>Cyclobacteriaceae</taxon>
        <taxon>Echinicola</taxon>
    </lineage>
</organism>
<sequence length="243" mass="26954">MLKKISLICCVLVGLVHSSKTRPTYENFENNKDMGSPAEVLEAAISSHFTSNSNSAPSLEAIKIATQGYFQLIKSGKIEEGKPLTIIDFSLPSTQKRLWTINPINGNILHHSWVAHGKNSGGLMANHFSNKMSSHMSSLGFYLTAETYRGKHGYSLRLDGLEKGINDKARPRAIVIHGAAYANPSFIQKTGRLGRSWGCPALPMDNYKSIIDSIKGKSCLFIYAKNKQYKKTSRFYFLEDSTS</sequence>